<dbReference type="RefSeq" id="WP_093153246.1">
    <property type="nucleotide sequence ID" value="NZ_FNBW01000014.1"/>
</dbReference>
<evidence type="ECO:0000313" key="5">
    <source>
        <dbReference type="Proteomes" id="UP000198615"/>
    </source>
</evidence>
<evidence type="ECO:0000256" key="1">
    <source>
        <dbReference type="ARBA" id="ARBA00005254"/>
    </source>
</evidence>
<reference evidence="4 5" key="1">
    <citation type="submission" date="2016-10" db="EMBL/GenBank/DDBJ databases">
        <authorList>
            <person name="Varghese N."/>
            <person name="Submissions S."/>
        </authorList>
    </citation>
    <scope>NUCLEOTIDE SEQUENCE [LARGE SCALE GENOMIC DNA]</scope>
    <source>
        <strain evidence="4 5">DSM 18839</strain>
    </source>
</reference>
<keyword evidence="5" id="KW-1185">Reference proteome</keyword>
<dbReference type="InterPro" id="IPR001753">
    <property type="entry name" value="Enoyl-CoA_hydra/iso"/>
</dbReference>
<dbReference type="Pfam" id="PF00378">
    <property type="entry name" value="ECH_1"/>
    <property type="match status" value="1"/>
</dbReference>
<dbReference type="Proteomes" id="UP000198615">
    <property type="component" value="Unassembled WGS sequence"/>
</dbReference>
<dbReference type="InterPro" id="IPR029045">
    <property type="entry name" value="ClpP/crotonase-like_dom_sf"/>
</dbReference>
<accession>A0A8G2BLJ4</accession>
<dbReference type="AlphaFoldDB" id="A0A8G2BLJ4"/>
<dbReference type="Gene3D" id="3.90.226.10">
    <property type="entry name" value="2-enoyl-CoA Hydratase, Chain A, domain 1"/>
    <property type="match status" value="1"/>
</dbReference>
<keyword evidence="2" id="KW-0456">Lyase</keyword>
<dbReference type="GO" id="GO:0006635">
    <property type="term" value="P:fatty acid beta-oxidation"/>
    <property type="evidence" value="ECO:0007669"/>
    <property type="project" value="TreeGrafter"/>
</dbReference>
<evidence type="ECO:0000313" key="4">
    <source>
        <dbReference type="EMBL" id="SDG32776.1"/>
    </source>
</evidence>
<dbReference type="GO" id="GO:0016829">
    <property type="term" value="F:lyase activity"/>
    <property type="evidence" value="ECO:0007669"/>
    <property type="project" value="UniProtKB-KW"/>
</dbReference>
<dbReference type="PROSITE" id="PS00166">
    <property type="entry name" value="ENOYL_COA_HYDRATASE"/>
    <property type="match status" value="1"/>
</dbReference>
<dbReference type="EMBL" id="FNBW01000014">
    <property type="protein sequence ID" value="SDG32776.1"/>
    <property type="molecule type" value="Genomic_DNA"/>
</dbReference>
<dbReference type="CDD" id="cd06558">
    <property type="entry name" value="crotonase-like"/>
    <property type="match status" value="1"/>
</dbReference>
<dbReference type="Gene3D" id="1.10.12.10">
    <property type="entry name" value="Lyase 2-enoyl-coa Hydratase, Chain A, domain 2"/>
    <property type="match status" value="1"/>
</dbReference>
<gene>
    <name evidence="4" type="ORF">SAMN05660686_04065</name>
</gene>
<dbReference type="NCBIfam" id="NF004781">
    <property type="entry name" value="PRK06127.1"/>
    <property type="match status" value="1"/>
</dbReference>
<evidence type="ECO:0000256" key="3">
    <source>
        <dbReference type="RuleBase" id="RU003707"/>
    </source>
</evidence>
<dbReference type="PANTHER" id="PTHR11941">
    <property type="entry name" value="ENOYL-COA HYDRATASE-RELATED"/>
    <property type="match status" value="1"/>
</dbReference>
<dbReference type="OrthoDB" id="9795613at2"/>
<organism evidence="4 5">
    <name type="scientific">Thalassobaculum litoreum DSM 18839</name>
    <dbReference type="NCBI Taxonomy" id="1123362"/>
    <lineage>
        <taxon>Bacteria</taxon>
        <taxon>Pseudomonadati</taxon>
        <taxon>Pseudomonadota</taxon>
        <taxon>Alphaproteobacteria</taxon>
        <taxon>Rhodospirillales</taxon>
        <taxon>Thalassobaculaceae</taxon>
        <taxon>Thalassobaculum</taxon>
    </lineage>
</organism>
<protein>
    <submittedName>
        <fullName evidence="4">Enoyl-CoA hydratase/carnithine racemase</fullName>
    </submittedName>
</protein>
<proteinExistence type="inferred from homology"/>
<sequence>MVDTGTDKILAEIRDATGWLTINQPERRNAISLEMWEGIARSFRVFADSPEVRSVVMTGAGDKAFTAGADISQFDKNRADADAADRYARISRDARQLILDLRKPVIAMIQGFCMGGGLGIAMTADIRIAAEGSTFGIPAARLGIAYDTGNLLRLVGLVGPSKAKEILFTARRYSAGQALAMGLINDVVAPEALEDTVRAMCAEISQNAPLSMEASKLTIDELVKVPSDIDAAAIQEMVDRCFNSADYKEGRAAFMEKRRPTFAGH</sequence>
<dbReference type="InterPro" id="IPR018376">
    <property type="entry name" value="Enoyl-CoA_hyd/isom_CS"/>
</dbReference>
<dbReference type="InterPro" id="IPR014748">
    <property type="entry name" value="Enoyl-CoA_hydra_C"/>
</dbReference>
<name>A0A8G2BLJ4_9PROT</name>
<evidence type="ECO:0000256" key="2">
    <source>
        <dbReference type="ARBA" id="ARBA00023239"/>
    </source>
</evidence>
<dbReference type="SUPFAM" id="SSF52096">
    <property type="entry name" value="ClpP/crotonase"/>
    <property type="match status" value="1"/>
</dbReference>
<dbReference type="PANTHER" id="PTHR11941:SF54">
    <property type="entry name" value="ENOYL-COA HYDRATASE, MITOCHONDRIAL"/>
    <property type="match status" value="1"/>
</dbReference>
<comment type="similarity">
    <text evidence="1 3">Belongs to the enoyl-CoA hydratase/isomerase family.</text>
</comment>
<comment type="caution">
    <text evidence="4">The sequence shown here is derived from an EMBL/GenBank/DDBJ whole genome shotgun (WGS) entry which is preliminary data.</text>
</comment>